<feature type="repeat" description="WD" evidence="8">
    <location>
        <begin position="25"/>
        <end position="56"/>
    </location>
</feature>
<dbReference type="PROSITE" id="PS50082">
    <property type="entry name" value="WD_REPEATS_2"/>
    <property type="match status" value="4"/>
</dbReference>
<protein>
    <submittedName>
        <fullName evidence="12">WD-40 repeat-containing protein</fullName>
    </submittedName>
</protein>
<reference evidence="13" key="1">
    <citation type="submission" date="2016-10" db="EMBL/GenBank/DDBJ databases">
        <authorList>
            <person name="Varghese N."/>
            <person name="Submissions S."/>
        </authorList>
    </citation>
    <scope>NUCLEOTIDE SEQUENCE [LARGE SCALE GENOMIC DNA]</scope>
    <source>
        <strain evidence="13">DSM 28453</strain>
    </source>
</reference>
<dbReference type="InterPro" id="IPR020472">
    <property type="entry name" value="WD40_PAC1"/>
</dbReference>
<feature type="domain" description="Cytochrome c" evidence="11">
    <location>
        <begin position="324"/>
        <end position="426"/>
    </location>
</feature>
<dbReference type="InterPro" id="IPR036909">
    <property type="entry name" value="Cyt_c-like_dom_sf"/>
</dbReference>
<feature type="repeat" description="WD" evidence="8">
    <location>
        <begin position="63"/>
        <end position="103"/>
    </location>
</feature>
<accession>A0A1I4E9L2</accession>
<dbReference type="Proteomes" id="UP000198851">
    <property type="component" value="Unassembled WGS sequence"/>
</dbReference>
<evidence type="ECO:0000313" key="13">
    <source>
        <dbReference type="Proteomes" id="UP000198851"/>
    </source>
</evidence>
<sequence>MRRLALILVACLWPLTATAGDFFKLEGHGGPIKGIAVSPDGQRILTASFDYALGYWGDTPTWLEGHEAAVNAVVFVDDRRAVSSGDDFAVRLWDLETGQSDVLGRHKGKVVSLKLSPDKQAVASASWDGTIGIWPINGGAARFIQVNSNVNDVSFVRSGEAILSAGSDGHIREWDVTTGAQIRLVLSNGFGVNTMVHDAARGWLAFGAVDGVTRIVDTQTAATIKDVTLERRPILAMSHSRDGRYLAIGDGEGYIMLLDTSDWSIHADFRATHRGPIWALAFSADGENIHAGGLDDAMFSWPLTDPRDAPKMVEGERAFLNGNDSASNGERQFQRKCSICHTLTGDSARRAGPTLKDLFGRRAGTVADYSYSDTLLHSNIVWNAQTIDALFDLGPDVYIRGTKMPVQRIKAPEDRADLIKFLRNFSETREN</sequence>
<keyword evidence="10" id="KW-0732">Signal</keyword>
<dbReference type="GO" id="GO:0009055">
    <property type="term" value="F:electron transfer activity"/>
    <property type="evidence" value="ECO:0007669"/>
    <property type="project" value="InterPro"/>
</dbReference>
<keyword evidence="4 9" id="KW-0479">Metal-binding</keyword>
<feature type="repeat" description="WD" evidence="8">
    <location>
        <begin position="103"/>
        <end position="144"/>
    </location>
</feature>
<evidence type="ECO:0000313" key="12">
    <source>
        <dbReference type="EMBL" id="SFL01869.1"/>
    </source>
</evidence>
<dbReference type="STRING" id="1280847.SAMN04488036_10493"/>
<dbReference type="GO" id="GO:0046872">
    <property type="term" value="F:metal ion binding"/>
    <property type="evidence" value="ECO:0007669"/>
    <property type="project" value="UniProtKB-KW"/>
</dbReference>
<name>A0A1I4E9L2_9RHOB</name>
<organism evidence="12 13">
    <name type="scientific">Shimia haliotis</name>
    <dbReference type="NCBI Taxonomy" id="1280847"/>
    <lineage>
        <taxon>Bacteria</taxon>
        <taxon>Pseudomonadati</taxon>
        <taxon>Pseudomonadota</taxon>
        <taxon>Alphaproteobacteria</taxon>
        <taxon>Rhodobacterales</taxon>
        <taxon>Roseobacteraceae</taxon>
    </lineage>
</organism>
<evidence type="ECO:0000256" key="8">
    <source>
        <dbReference type="PROSITE-ProRule" id="PRU00221"/>
    </source>
</evidence>
<dbReference type="InterPro" id="IPR036322">
    <property type="entry name" value="WD40_repeat_dom_sf"/>
</dbReference>
<dbReference type="RefSeq" id="WP_093323733.1">
    <property type="nucleotide sequence ID" value="NZ_FOSZ01000004.1"/>
</dbReference>
<dbReference type="InterPro" id="IPR009056">
    <property type="entry name" value="Cyt_c-like_dom"/>
</dbReference>
<dbReference type="PRINTS" id="PR00320">
    <property type="entry name" value="GPROTEINBRPT"/>
</dbReference>
<dbReference type="PRINTS" id="PR00604">
    <property type="entry name" value="CYTCHRMECIAB"/>
</dbReference>
<dbReference type="PANTHER" id="PTHR22847">
    <property type="entry name" value="WD40 REPEAT PROTEIN"/>
    <property type="match status" value="1"/>
</dbReference>
<keyword evidence="2 8" id="KW-0853">WD repeat</keyword>
<dbReference type="InterPro" id="IPR001680">
    <property type="entry name" value="WD40_rpt"/>
</dbReference>
<evidence type="ECO:0000256" key="3">
    <source>
        <dbReference type="ARBA" id="ARBA00022617"/>
    </source>
</evidence>
<feature type="chain" id="PRO_5011589748" evidence="10">
    <location>
        <begin position="20"/>
        <end position="431"/>
    </location>
</feature>
<proteinExistence type="predicted"/>
<dbReference type="SUPFAM" id="SSF50978">
    <property type="entry name" value="WD40 repeat-like"/>
    <property type="match status" value="1"/>
</dbReference>
<dbReference type="Gene3D" id="2.130.10.10">
    <property type="entry name" value="YVTN repeat-like/Quinoprotein amine dehydrogenase"/>
    <property type="match status" value="2"/>
</dbReference>
<dbReference type="PROSITE" id="PS50294">
    <property type="entry name" value="WD_REPEATS_REGION"/>
    <property type="match status" value="3"/>
</dbReference>
<dbReference type="CDD" id="cd00200">
    <property type="entry name" value="WD40"/>
    <property type="match status" value="1"/>
</dbReference>
<dbReference type="Pfam" id="PF00400">
    <property type="entry name" value="WD40"/>
    <property type="match status" value="5"/>
</dbReference>
<keyword evidence="5" id="KW-0677">Repeat</keyword>
<dbReference type="Pfam" id="PF00034">
    <property type="entry name" value="Cytochrom_C"/>
    <property type="match status" value="1"/>
</dbReference>
<dbReference type="InterPro" id="IPR002327">
    <property type="entry name" value="Cyt_c_1A/1B"/>
</dbReference>
<keyword evidence="6" id="KW-0249">Electron transport</keyword>
<evidence type="ECO:0000256" key="2">
    <source>
        <dbReference type="ARBA" id="ARBA00022574"/>
    </source>
</evidence>
<gene>
    <name evidence="12" type="ORF">SAMN04488036_10493</name>
</gene>
<dbReference type="EMBL" id="FOSZ01000004">
    <property type="protein sequence ID" value="SFL01869.1"/>
    <property type="molecule type" value="Genomic_DNA"/>
</dbReference>
<dbReference type="GO" id="GO:0020037">
    <property type="term" value="F:heme binding"/>
    <property type="evidence" value="ECO:0007669"/>
    <property type="project" value="InterPro"/>
</dbReference>
<dbReference type="PROSITE" id="PS51007">
    <property type="entry name" value="CYTC"/>
    <property type="match status" value="1"/>
</dbReference>
<evidence type="ECO:0000256" key="9">
    <source>
        <dbReference type="PROSITE-ProRule" id="PRU00433"/>
    </source>
</evidence>
<evidence type="ECO:0000259" key="11">
    <source>
        <dbReference type="PROSITE" id="PS51007"/>
    </source>
</evidence>
<evidence type="ECO:0000256" key="6">
    <source>
        <dbReference type="ARBA" id="ARBA00022982"/>
    </source>
</evidence>
<dbReference type="AlphaFoldDB" id="A0A1I4E9L2"/>
<dbReference type="InterPro" id="IPR015943">
    <property type="entry name" value="WD40/YVTN_repeat-like_dom_sf"/>
</dbReference>
<dbReference type="PROSITE" id="PS00678">
    <property type="entry name" value="WD_REPEATS_1"/>
    <property type="match status" value="1"/>
</dbReference>
<feature type="signal peptide" evidence="10">
    <location>
        <begin position="1"/>
        <end position="19"/>
    </location>
</feature>
<evidence type="ECO:0000256" key="7">
    <source>
        <dbReference type="ARBA" id="ARBA00023004"/>
    </source>
</evidence>
<dbReference type="Gene3D" id="1.10.760.10">
    <property type="entry name" value="Cytochrome c-like domain"/>
    <property type="match status" value="1"/>
</dbReference>
<keyword evidence="13" id="KW-1185">Reference proteome</keyword>
<evidence type="ECO:0000256" key="5">
    <source>
        <dbReference type="ARBA" id="ARBA00022737"/>
    </source>
</evidence>
<feature type="repeat" description="WD" evidence="8">
    <location>
        <begin position="143"/>
        <end position="184"/>
    </location>
</feature>
<dbReference type="InterPro" id="IPR019775">
    <property type="entry name" value="WD40_repeat_CS"/>
</dbReference>
<keyword evidence="7 9" id="KW-0408">Iron</keyword>
<dbReference type="SUPFAM" id="SSF46626">
    <property type="entry name" value="Cytochrome c"/>
    <property type="match status" value="1"/>
</dbReference>
<dbReference type="OrthoDB" id="9805828at2"/>
<evidence type="ECO:0000256" key="1">
    <source>
        <dbReference type="ARBA" id="ARBA00022448"/>
    </source>
</evidence>
<keyword evidence="3 9" id="KW-0349">Heme</keyword>
<keyword evidence="1" id="KW-0813">Transport</keyword>
<evidence type="ECO:0000256" key="10">
    <source>
        <dbReference type="SAM" id="SignalP"/>
    </source>
</evidence>
<dbReference type="PANTHER" id="PTHR22847:SF637">
    <property type="entry name" value="WD REPEAT DOMAIN 5B"/>
    <property type="match status" value="1"/>
</dbReference>
<dbReference type="SMART" id="SM00320">
    <property type="entry name" value="WD40"/>
    <property type="match status" value="6"/>
</dbReference>
<evidence type="ECO:0000256" key="4">
    <source>
        <dbReference type="ARBA" id="ARBA00022723"/>
    </source>
</evidence>